<dbReference type="InterPro" id="IPR025642">
    <property type="entry name" value="DUF4342"/>
</dbReference>
<keyword evidence="1" id="KW-1133">Transmembrane helix</keyword>
<protein>
    <recommendedName>
        <fullName evidence="2">DUF4342 domain-containing protein</fullName>
    </recommendedName>
</protein>
<evidence type="ECO:0000259" key="2">
    <source>
        <dbReference type="Pfam" id="PF14242"/>
    </source>
</evidence>
<dbReference type="Pfam" id="PF14242">
    <property type="entry name" value="DUF4342"/>
    <property type="match status" value="1"/>
</dbReference>
<name>A0A0S7WE29_UNCT6</name>
<dbReference type="Proteomes" id="UP000051124">
    <property type="component" value="Unassembled WGS sequence"/>
</dbReference>
<gene>
    <name evidence="3" type="ORF">AMJ40_07575</name>
</gene>
<dbReference type="EMBL" id="LIZT01000120">
    <property type="protein sequence ID" value="KPJ48405.1"/>
    <property type="molecule type" value="Genomic_DNA"/>
</dbReference>
<dbReference type="AlphaFoldDB" id="A0A0S7WE29"/>
<reference evidence="3 4" key="1">
    <citation type="journal article" date="2015" name="Microbiome">
        <title>Genomic resolution of linkages in carbon, nitrogen, and sulfur cycling among widespread estuary sediment bacteria.</title>
        <authorList>
            <person name="Baker B.J."/>
            <person name="Lazar C.S."/>
            <person name="Teske A.P."/>
            <person name="Dick G.J."/>
        </authorList>
    </citation>
    <scope>NUCLEOTIDE SEQUENCE [LARGE SCALE GENOMIC DNA]</scope>
    <source>
        <strain evidence="3">DG_26</strain>
    </source>
</reference>
<proteinExistence type="predicted"/>
<sequence>MNSKTNREERTWVEEVEIAGSELVDRVKKLIEEGNVRRIIIRKQSGEVLMEIPLTVGVAVGGAMTIFAPILVALGAMAALLAQVKVEVIRAKRDDE</sequence>
<comment type="caution">
    <text evidence="3">The sequence shown here is derived from an EMBL/GenBank/DDBJ whole genome shotgun (WGS) entry which is preliminary data.</text>
</comment>
<accession>A0A0S7WE29</accession>
<evidence type="ECO:0000256" key="1">
    <source>
        <dbReference type="SAM" id="Phobius"/>
    </source>
</evidence>
<evidence type="ECO:0000313" key="3">
    <source>
        <dbReference type="EMBL" id="KPJ48405.1"/>
    </source>
</evidence>
<keyword evidence="1" id="KW-0812">Transmembrane</keyword>
<feature type="domain" description="DUF4342" evidence="2">
    <location>
        <begin position="10"/>
        <end position="90"/>
    </location>
</feature>
<keyword evidence="1" id="KW-0472">Membrane</keyword>
<feature type="transmembrane region" description="Helical" evidence="1">
    <location>
        <begin position="58"/>
        <end position="82"/>
    </location>
</feature>
<organism evidence="3 4">
    <name type="scientific">candidate division TA06 bacterium DG_26</name>
    <dbReference type="NCBI Taxonomy" id="1703771"/>
    <lineage>
        <taxon>Bacteria</taxon>
        <taxon>Bacteria division TA06</taxon>
    </lineage>
</organism>
<evidence type="ECO:0000313" key="4">
    <source>
        <dbReference type="Proteomes" id="UP000051124"/>
    </source>
</evidence>